<evidence type="ECO:0000256" key="4">
    <source>
        <dbReference type="ARBA" id="ARBA00023136"/>
    </source>
</evidence>
<feature type="transmembrane region" description="Helical" evidence="6">
    <location>
        <begin position="280"/>
        <end position="298"/>
    </location>
</feature>
<evidence type="ECO:0000256" key="6">
    <source>
        <dbReference type="SAM" id="Phobius"/>
    </source>
</evidence>
<keyword evidence="4 6" id="KW-0472">Membrane</keyword>
<comment type="subcellular location">
    <subcellularLocation>
        <location evidence="1">Membrane</location>
        <topology evidence="1">Multi-pass membrane protein</topology>
    </subcellularLocation>
</comment>
<dbReference type="CDD" id="cd16914">
    <property type="entry name" value="EcfT"/>
    <property type="match status" value="1"/>
</dbReference>
<keyword evidence="3 6" id="KW-1133">Transmembrane helix</keyword>
<dbReference type="KEGG" id="agm:DCE93_12755"/>
<evidence type="ECO:0000256" key="3">
    <source>
        <dbReference type="ARBA" id="ARBA00022989"/>
    </source>
</evidence>
<feature type="transmembrane region" description="Helical" evidence="6">
    <location>
        <begin position="73"/>
        <end position="91"/>
    </location>
</feature>
<dbReference type="PANTHER" id="PTHR33514">
    <property type="entry name" value="PROTEIN ABCI12, CHLOROPLASTIC"/>
    <property type="match status" value="1"/>
</dbReference>
<evidence type="ECO:0000256" key="5">
    <source>
        <dbReference type="SAM" id="MobiDB-lite"/>
    </source>
</evidence>
<feature type="transmembrane region" description="Helical" evidence="6">
    <location>
        <begin position="98"/>
        <end position="120"/>
    </location>
</feature>
<feature type="compositionally biased region" description="Gly residues" evidence="5">
    <location>
        <begin position="1"/>
        <end position="11"/>
    </location>
</feature>
<dbReference type="EMBL" id="CP028913">
    <property type="protein sequence ID" value="AWB96411.1"/>
    <property type="molecule type" value="Genomic_DNA"/>
</dbReference>
<evidence type="ECO:0000313" key="7">
    <source>
        <dbReference type="EMBL" id="AWB96411.1"/>
    </source>
</evidence>
<organism evidence="7 8">
    <name type="scientific">Agromyces badenianii</name>
    <dbReference type="NCBI Taxonomy" id="2080742"/>
    <lineage>
        <taxon>Bacteria</taxon>
        <taxon>Bacillati</taxon>
        <taxon>Actinomycetota</taxon>
        <taxon>Actinomycetes</taxon>
        <taxon>Micrococcales</taxon>
        <taxon>Microbacteriaceae</taxon>
        <taxon>Agromyces</taxon>
    </lineage>
</organism>
<dbReference type="Proteomes" id="UP000244729">
    <property type="component" value="Chromosome"/>
</dbReference>
<dbReference type="RefSeq" id="WP_108596208.1">
    <property type="nucleotide sequence ID" value="NZ_CP028913.1"/>
</dbReference>
<feature type="transmembrane region" description="Helical" evidence="6">
    <location>
        <begin position="145"/>
        <end position="171"/>
    </location>
</feature>
<evidence type="ECO:0000256" key="1">
    <source>
        <dbReference type="ARBA" id="ARBA00004141"/>
    </source>
</evidence>
<keyword evidence="8" id="KW-1185">Reference proteome</keyword>
<dbReference type="InterPro" id="IPR003339">
    <property type="entry name" value="ABC/ECF_trnsptr_transmembrane"/>
</dbReference>
<dbReference type="AlphaFoldDB" id="A0A2S0WYN2"/>
<dbReference type="PANTHER" id="PTHR33514:SF13">
    <property type="entry name" value="PROTEIN ABCI12, CHLOROPLASTIC"/>
    <property type="match status" value="1"/>
</dbReference>
<dbReference type="Pfam" id="PF02361">
    <property type="entry name" value="CbiQ"/>
    <property type="match status" value="1"/>
</dbReference>
<dbReference type="GO" id="GO:0005886">
    <property type="term" value="C:plasma membrane"/>
    <property type="evidence" value="ECO:0007669"/>
    <property type="project" value="TreeGrafter"/>
</dbReference>
<evidence type="ECO:0000256" key="2">
    <source>
        <dbReference type="ARBA" id="ARBA00022692"/>
    </source>
</evidence>
<keyword evidence="2 6" id="KW-0812">Transmembrane</keyword>
<name>A0A2S0WYN2_9MICO</name>
<feature type="region of interest" description="Disordered" evidence="5">
    <location>
        <begin position="1"/>
        <end position="29"/>
    </location>
</feature>
<proteinExistence type="predicted"/>
<feature type="transmembrane region" description="Helical" evidence="6">
    <location>
        <begin position="47"/>
        <end position="67"/>
    </location>
</feature>
<reference evidence="7 8" key="1">
    <citation type="submission" date="2018-04" db="EMBL/GenBank/DDBJ databases">
        <authorList>
            <person name="Li J."/>
        </authorList>
    </citation>
    <scope>NUCLEOTIDE SEQUENCE [LARGE SCALE GENOMIC DNA]</scope>
    <source>
        <strain evidence="8">30A</strain>
    </source>
</reference>
<protein>
    <submittedName>
        <fullName evidence="7">Cobalt ABC transporter permease</fullName>
    </submittedName>
</protein>
<sequence length="300" mass="31269">MSGVGAGGAGPATGTSTGPTTGNATGTGSTVALDPFAEHRARRPARFLYALNPLAKLAAPLPVMVLVVFSRGIAVPLAFTVFAAAVLLVGARLPGRAVAALLLGTPVAALVLGVTFGVWIDPASVAGEPAASIALISIGDWSFTLAAYLTGLATGLRILAILLLSLIAGVTSTGPEFVRSMVQNLRVPYRLGYTALAALRFVPRFGHELEIIRAAHRVRGTDAGRGPVAAVRRALGYTVPLLASAIRHAERVALAMDARAFGAHRTRTERHLSPWRARDTVFVVCFLAATALIAWLTWGR</sequence>
<dbReference type="OrthoDB" id="92887at2"/>
<accession>A0A2S0WYN2</accession>
<feature type="compositionally biased region" description="Low complexity" evidence="5">
    <location>
        <begin position="12"/>
        <end position="29"/>
    </location>
</feature>
<evidence type="ECO:0000313" key="8">
    <source>
        <dbReference type="Proteomes" id="UP000244729"/>
    </source>
</evidence>
<gene>
    <name evidence="7" type="ORF">DCE93_12755</name>
</gene>